<dbReference type="EMBL" id="JAJMLW010000002">
    <property type="protein sequence ID" value="MCI2242033.1"/>
    <property type="molecule type" value="Genomic_DNA"/>
</dbReference>
<comment type="caution">
    <text evidence="1">The sequence shown here is derived from an EMBL/GenBank/DDBJ whole genome shotgun (WGS) entry which is preliminary data.</text>
</comment>
<dbReference type="CDD" id="cd04645">
    <property type="entry name" value="LbH_gamma_CA_like"/>
    <property type="match status" value="1"/>
</dbReference>
<dbReference type="Gene3D" id="2.160.10.10">
    <property type="entry name" value="Hexapeptide repeat proteins"/>
    <property type="match status" value="1"/>
</dbReference>
<dbReference type="InterPro" id="IPR050484">
    <property type="entry name" value="Transf_Hexapept/Carb_Anhydrase"/>
</dbReference>
<organism evidence="1 2">
    <name type="scientific">Adlercreutzia faecimuris</name>
    <dbReference type="NCBI Taxonomy" id="2897341"/>
    <lineage>
        <taxon>Bacteria</taxon>
        <taxon>Bacillati</taxon>
        <taxon>Actinomycetota</taxon>
        <taxon>Coriobacteriia</taxon>
        <taxon>Eggerthellales</taxon>
        <taxon>Eggerthellaceae</taxon>
        <taxon>Adlercreutzia</taxon>
    </lineage>
</organism>
<accession>A0ABS9WGQ3</accession>
<evidence type="ECO:0000313" key="1">
    <source>
        <dbReference type="EMBL" id="MCI2242033.1"/>
    </source>
</evidence>
<keyword evidence="2" id="KW-1185">Reference proteome</keyword>
<proteinExistence type="predicted"/>
<dbReference type="InterPro" id="IPR001451">
    <property type="entry name" value="Hexapep"/>
</dbReference>
<dbReference type="InterPro" id="IPR011004">
    <property type="entry name" value="Trimer_LpxA-like_sf"/>
</dbReference>
<reference evidence="1" key="1">
    <citation type="submission" date="2021-11" db="EMBL/GenBank/DDBJ databases">
        <title>A Novel Adlercreutzia Species, isolated from a Allomyrina dichotoma larva feces.</title>
        <authorList>
            <person name="Suh M.K."/>
        </authorList>
    </citation>
    <scope>NUCLEOTIDE SEQUENCE</scope>
    <source>
        <strain evidence="1">JBNU-10</strain>
    </source>
</reference>
<dbReference type="SUPFAM" id="SSF51161">
    <property type="entry name" value="Trimeric LpxA-like enzymes"/>
    <property type="match status" value="1"/>
</dbReference>
<protein>
    <submittedName>
        <fullName evidence="1">Gamma carbonic anhydrase family protein</fullName>
    </submittedName>
</protein>
<sequence length="175" mass="17719">MDYQAQTIDPTARIAPSAVVIGDVTLGADVTVLFNATLRGDCRGRIIVGDRTNIQELACVHVPLDGDTVIGADVSVGHGAILHGCVIGDGTLVGMGAVVLDGARVGRDCLIGAGALVTGSADVPDGMLVVGSPARAKRPLTDEELAGLRENADEYVAIGRDLAAQGLLAEGPAAR</sequence>
<dbReference type="RefSeq" id="WP_242164858.1">
    <property type="nucleotide sequence ID" value="NZ_JAJMLW010000002.1"/>
</dbReference>
<dbReference type="InterPro" id="IPR047324">
    <property type="entry name" value="LbH_gamma_CA-like"/>
</dbReference>
<name>A0ABS9WGQ3_9ACTN</name>
<dbReference type="PANTHER" id="PTHR13061:SF29">
    <property type="entry name" value="GAMMA CARBONIC ANHYDRASE-LIKE 1, MITOCHONDRIAL-RELATED"/>
    <property type="match status" value="1"/>
</dbReference>
<evidence type="ECO:0000313" key="2">
    <source>
        <dbReference type="Proteomes" id="UP001430755"/>
    </source>
</evidence>
<dbReference type="Proteomes" id="UP001430755">
    <property type="component" value="Unassembled WGS sequence"/>
</dbReference>
<dbReference type="Pfam" id="PF00132">
    <property type="entry name" value="Hexapep"/>
    <property type="match status" value="1"/>
</dbReference>
<dbReference type="PANTHER" id="PTHR13061">
    <property type="entry name" value="DYNACTIN SUBUNIT P25"/>
    <property type="match status" value="1"/>
</dbReference>
<gene>
    <name evidence="1" type="ORF">LPT13_06675</name>
</gene>